<evidence type="ECO:0000256" key="3">
    <source>
        <dbReference type="ARBA" id="ARBA00023163"/>
    </source>
</evidence>
<accession>A0A0E4CV35</accession>
<keyword evidence="3" id="KW-0804">Transcription</keyword>
<dbReference type="SUPFAM" id="SSF46955">
    <property type="entry name" value="Putative DNA-binding domain"/>
    <property type="match status" value="1"/>
</dbReference>
<dbReference type="PATRIC" id="fig|1073571.4.peg.1411"/>
<feature type="domain" description="HTH merR-type" evidence="4">
    <location>
        <begin position="1"/>
        <end position="69"/>
    </location>
</feature>
<evidence type="ECO:0000259" key="4">
    <source>
        <dbReference type="PROSITE" id="PS50937"/>
    </source>
</evidence>
<dbReference type="STRING" id="483937.AMQ84_23225"/>
<dbReference type="HOGENOM" id="CLU_078432_0_0_9"/>
<name>A0A0E4CV35_9BACL</name>
<evidence type="ECO:0000256" key="2">
    <source>
        <dbReference type="ARBA" id="ARBA00023125"/>
    </source>
</evidence>
<dbReference type="Pfam" id="PF13411">
    <property type="entry name" value="MerR_1"/>
    <property type="match status" value="1"/>
</dbReference>
<dbReference type="AlphaFoldDB" id="A0A0E4CV35"/>
<keyword evidence="2" id="KW-0238">DNA-binding</keyword>
<dbReference type="Gene3D" id="1.10.1660.10">
    <property type="match status" value="1"/>
</dbReference>
<dbReference type="InterPro" id="IPR047057">
    <property type="entry name" value="MerR_fam"/>
</dbReference>
<evidence type="ECO:0000313" key="5">
    <source>
        <dbReference type="EMBL" id="CQR53417.1"/>
    </source>
</evidence>
<dbReference type="SMART" id="SM00422">
    <property type="entry name" value="HTH_MERR"/>
    <property type="match status" value="1"/>
</dbReference>
<evidence type="ECO:0000256" key="1">
    <source>
        <dbReference type="ARBA" id="ARBA00023015"/>
    </source>
</evidence>
<dbReference type="CDD" id="cd00592">
    <property type="entry name" value="HTH_MerR-like"/>
    <property type="match status" value="1"/>
</dbReference>
<proteinExistence type="predicted"/>
<dbReference type="PANTHER" id="PTHR30204">
    <property type="entry name" value="REDOX-CYCLING DRUG-SENSING TRANSCRIPTIONAL ACTIVATOR SOXR"/>
    <property type="match status" value="1"/>
</dbReference>
<dbReference type="InterPro" id="IPR009061">
    <property type="entry name" value="DNA-bd_dom_put_sf"/>
</dbReference>
<evidence type="ECO:0000313" key="6">
    <source>
        <dbReference type="Proteomes" id="UP000033163"/>
    </source>
</evidence>
<reference evidence="6" key="1">
    <citation type="submission" date="2015-03" db="EMBL/GenBank/DDBJ databases">
        <authorList>
            <person name="Wibberg D."/>
        </authorList>
    </citation>
    <scope>NUCLEOTIDE SEQUENCE [LARGE SCALE GENOMIC DNA]</scope>
</reference>
<dbReference type="Proteomes" id="UP000033163">
    <property type="component" value="Chromosome I"/>
</dbReference>
<dbReference type="KEGG" id="pri:PRIO_1359"/>
<organism evidence="5 6">
    <name type="scientific">Paenibacillus riograndensis SBR5</name>
    <dbReference type="NCBI Taxonomy" id="1073571"/>
    <lineage>
        <taxon>Bacteria</taxon>
        <taxon>Bacillati</taxon>
        <taxon>Bacillota</taxon>
        <taxon>Bacilli</taxon>
        <taxon>Bacillales</taxon>
        <taxon>Paenibacillaceae</taxon>
        <taxon>Paenibacillus</taxon>
        <taxon>Paenibacillus sonchi group</taxon>
    </lineage>
</organism>
<dbReference type="GO" id="GO:0003677">
    <property type="term" value="F:DNA binding"/>
    <property type="evidence" value="ECO:0007669"/>
    <property type="project" value="UniProtKB-KW"/>
</dbReference>
<keyword evidence="1" id="KW-0805">Transcription regulation</keyword>
<sequence>MRISTVMDITGLTKKAINYYEEEGLISPPVNPENNYREYSESDADRLVQISILRQFDVPLKDIKAIISNPQMLKDNLEQHLARLDSEARRLEKSRNVLRSCLNGLDSDEIGLPQLTKKLSVLNKSLELDERSREGFMKKQLERIFPGNFGRMLTMQFSSFLNEPIDTPEKEEAWFSIVKFLDEVEVINYPQEVVGIYEELTNEDIEKYESYINQNVEKWLNMTDVGLINEKEKISEYINRVNLDADLRAAYKRMSNLSEGMKGIMSDIGYYDKFVGNLKVLSKTYFMYCAKMEEFNKFSNLSNIKVDDEGKITIAE</sequence>
<dbReference type="InterPro" id="IPR000551">
    <property type="entry name" value="MerR-type_HTH_dom"/>
</dbReference>
<dbReference type="PROSITE" id="PS50937">
    <property type="entry name" value="HTH_MERR_2"/>
    <property type="match status" value="1"/>
</dbReference>
<gene>
    <name evidence="5" type="ORF">PRIO_1359</name>
</gene>
<dbReference type="EMBL" id="LN831776">
    <property type="protein sequence ID" value="CQR53417.1"/>
    <property type="molecule type" value="Genomic_DNA"/>
</dbReference>
<dbReference type="PANTHER" id="PTHR30204:SF94">
    <property type="entry name" value="HEAVY METAL-DEPENDENT TRANSCRIPTIONAL REGULATOR HI_0293-RELATED"/>
    <property type="match status" value="1"/>
</dbReference>
<dbReference type="RefSeq" id="WP_052741419.1">
    <property type="nucleotide sequence ID" value="NZ_LN831776.1"/>
</dbReference>
<protein>
    <submittedName>
        <fullName evidence="5">Transcriptional regulator, MerR family</fullName>
    </submittedName>
</protein>
<dbReference type="GO" id="GO:0003700">
    <property type="term" value="F:DNA-binding transcription factor activity"/>
    <property type="evidence" value="ECO:0007669"/>
    <property type="project" value="InterPro"/>
</dbReference>